<dbReference type="Gene3D" id="3.40.630.30">
    <property type="match status" value="1"/>
</dbReference>
<proteinExistence type="predicted"/>
<evidence type="ECO:0000256" key="1">
    <source>
        <dbReference type="ARBA" id="ARBA00022679"/>
    </source>
</evidence>
<dbReference type="PROSITE" id="PS51186">
    <property type="entry name" value="GNAT"/>
    <property type="match status" value="1"/>
</dbReference>
<dbReference type="EMBL" id="CP071504">
    <property type="protein sequence ID" value="QSX31920.1"/>
    <property type="molecule type" value="Genomic_DNA"/>
</dbReference>
<evidence type="ECO:0000259" key="3">
    <source>
        <dbReference type="PROSITE" id="PS51186"/>
    </source>
</evidence>
<evidence type="ECO:0000256" key="2">
    <source>
        <dbReference type="ARBA" id="ARBA00023315"/>
    </source>
</evidence>
<feature type="domain" description="N-acetyltransferase" evidence="3">
    <location>
        <begin position="1"/>
        <end position="171"/>
    </location>
</feature>
<sequence>MRTATATDISQIAQLEQLHLADELSSDRGNLQGEGFDIRALTELATKQQLLVAIEGEEILGYVMAADWRFYGNRHIYGAIGKQLQRLGGFERSCQYGPVWVSPAARGTGVFQLLVDALWPRLAERFSHAVTFIAEDNERSFAAHTAKAGMQVLDLFGFEGRDFYLLARSLNSSNESRS</sequence>
<evidence type="ECO:0000313" key="5">
    <source>
        <dbReference type="Proteomes" id="UP000663281"/>
    </source>
</evidence>
<dbReference type="SUPFAM" id="SSF55729">
    <property type="entry name" value="Acyl-CoA N-acyltransferases (Nat)"/>
    <property type="match status" value="1"/>
</dbReference>
<dbReference type="KEGG" id="scyp:JYB88_13655"/>
<dbReference type="InterPro" id="IPR000182">
    <property type="entry name" value="GNAT_dom"/>
</dbReference>
<keyword evidence="2" id="KW-0012">Acyltransferase</keyword>
<dbReference type="PANTHER" id="PTHR43877">
    <property type="entry name" value="AMINOALKYLPHOSPHONATE N-ACETYLTRANSFERASE-RELATED-RELATED"/>
    <property type="match status" value="1"/>
</dbReference>
<reference evidence="4 5" key="1">
    <citation type="submission" date="2021-03" db="EMBL/GenBank/DDBJ databases">
        <title>Novel species identification of genus Shewanella.</title>
        <authorList>
            <person name="Liu G."/>
            <person name="Zhang Q."/>
        </authorList>
    </citation>
    <scope>NUCLEOTIDE SEQUENCE [LARGE SCALE GENOMIC DNA]</scope>
    <source>
        <strain evidence="4 5">FJAT-53726</strain>
    </source>
</reference>
<organism evidence="4 5">
    <name type="scientific">Shewanella cyperi</name>
    <dbReference type="NCBI Taxonomy" id="2814292"/>
    <lineage>
        <taxon>Bacteria</taxon>
        <taxon>Pseudomonadati</taxon>
        <taxon>Pseudomonadota</taxon>
        <taxon>Gammaproteobacteria</taxon>
        <taxon>Alteromonadales</taxon>
        <taxon>Shewanellaceae</taxon>
        <taxon>Shewanella</taxon>
    </lineage>
</organism>
<dbReference type="InterPro" id="IPR050832">
    <property type="entry name" value="Bact_Acetyltransf"/>
</dbReference>
<dbReference type="Pfam" id="PF00583">
    <property type="entry name" value="Acetyltransf_1"/>
    <property type="match status" value="1"/>
</dbReference>
<evidence type="ECO:0000313" key="4">
    <source>
        <dbReference type="EMBL" id="QSX31920.1"/>
    </source>
</evidence>
<gene>
    <name evidence="4" type="ORF">JYB88_13655</name>
</gene>
<protein>
    <submittedName>
        <fullName evidence="4">GNAT family N-acetyltransferase</fullName>
    </submittedName>
</protein>
<keyword evidence="1" id="KW-0808">Transferase</keyword>
<dbReference type="GO" id="GO:0016747">
    <property type="term" value="F:acyltransferase activity, transferring groups other than amino-acyl groups"/>
    <property type="evidence" value="ECO:0007669"/>
    <property type="project" value="InterPro"/>
</dbReference>
<dbReference type="InterPro" id="IPR016181">
    <property type="entry name" value="Acyl_CoA_acyltransferase"/>
</dbReference>
<dbReference type="AlphaFoldDB" id="A0A975AM62"/>
<dbReference type="Proteomes" id="UP000663281">
    <property type="component" value="Chromosome"/>
</dbReference>
<accession>A0A975AM62</accession>
<name>A0A975AM62_9GAMM</name>
<keyword evidence="5" id="KW-1185">Reference proteome</keyword>